<accession>A0A972GLM6</accession>
<keyword evidence="1" id="KW-0004">4Fe-4S</keyword>
<dbReference type="GO" id="GO:0051539">
    <property type="term" value="F:4 iron, 4 sulfur cluster binding"/>
    <property type="evidence" value="ECO:0007669"/>
    <property type="project" value="UniProtKB-KW"/>
</dbReference>
<dbReference type="SFLD" id="SFLDS00029">
    <property type="entry name" value="Radical_SAM"/>
    <property type="match status" value="1"/>
</dbReference>
<dbReference type="PROSITE" id="PS51918">
    <property type="entry name" value="RADICAL_SAM"/>
    <property type="match status" value="1"/>
</dbReference>
<dbReference type="InterPro" id="IPR031004">
    <property type="entry name" value="rSAM_YfkAB"/>
</dbReference>
<dbReference type="RefSeq" id="WP_171650480.1">
    <property type="nucleotide sequence ID" value="NZ_WHOD01000013.1"/>
</dbReference>
<dbReference type="InterPro" id="IPR007197">
    <property type="entry name" value="rSAM"/>
</dbReference>
<dbReference type="InterPro" id="IPR013785">
    <property type="entry name" value="Aldolase_TIM"/>
</dbReference>
<dbReference type="Gene3D" id="3.20.20.70">
    <property type="entry name" value="Aldolase class I"/>
    <property type="match status" value="1"/>
</dbReference>
<sequence>MIHKLNPAVSAITPQNDPWDPIRSLHRHGKHILTSVELTVTNLCNMRCEHCAVGETLTMTEGPKIPLSKVLQQLDQVEHLETISITGGEPSYHAATVRDYIVPILKYARSRGIRSQLNSNLTLDLARYEMMAPYLDVMHISFNYTSAADFHEVGFVRSSHPVKQQTSGKLYERMVENTLALSRGGMLISAESMINYRTHDKLSDIHRLIVEMGCMRHEVHPMYPSSFASNLPVLSLDQFRASITKLLDERDPSLWMLFGTLPFYACSMLEEDRRLIRRLREEPNVTVRNDPDGRNRLNVNLFTGDVYVTDFSDVPALGNIHSDTLEQVFERWEAHPLHGSVNCHCPAAQCCGPNLLVVDSYYKDVDFTTRKAAEESAS</sequence>
<evidence type="ECO:0000259" key="6">
    <source>
        <dbReference type="PROSITE" id="PS51918"/>
    </source>
</evidence>
<dbReference type="GO" id="GO:0046872">
    <property type="term" value="F:metal ion binding"/>
    <property type="evidence" value="ECO:0007669"/>
    <property type="project" value="UniProtKB-KW"/>
</dbReference>
<dbReference type="SUPFAM" id="SSF102114">
    <property type="entry name" value="Radical SAM enzymes"/>
    <property type="match status" value="1"/>
</dbReference>
<evidence type="ECO:0000256" key="1">
    <source>
        <dbReference type="ARBA" id="ARBA00022485"/>
    </source>
</evidence>
<dbReference type="SFLD" id="SFLDG01097">
    <property type="entry name" value="Uncharacterised_Radical_SAM_Su"/>
    <property type="match status" value="1"/>
</dbReference>
<dbReference type="Pfam" id="PF08756">
    <property type="entry name" value="YfkB"/>
    <property type="match status" value="1"/>
</dbReference>
<keyword evidence="5" id="KW-0411">Iron-sulfur</keyword>
<comment type="caution">
    <text evidence="7">The sequence shown here is derived from an EMBL/GenBank/DDBJ whole genome shotgun (WGS) entry which is preliminary data.</text>
</comment>
<name>A0A972GLM6_9BACL</name>
<dbReference type="AlphaFoldDB" id="A0A972GLM6"/>
<protein>
    <submittedName>
        <fullName evidence="7">Radical SAM/CxCxxxxC motif protein YfkAB</fullName>
    </submittedName>
</protein>
<evidence type="ECO:0000313" key="7">
    <source>
        <dbReference type="EMBL" id="NOU92300.1"/>
    </source>
</evidence>
<evidence type="ECO:0000256" key="2">
    <source>
        <dbReference type="ARBA" id="ARBA00022691"/>
    </source>
</evidence>
<dbReference type="Proteomes" id="UP000641588">
    <property type="component" value="Unassembled WGS sequence"/>
</dbReference>
<evidence type="ECO:0000256" key="4">
    <source>
        <dbReference type="ARBA" id="ARBA00023004"/>
    </source>
</evidence>
<dbReference type="GO" id="GO:0003824">
    <property type="term" value="F:catalytic activity"/>
    <property type="evidence" value="ECO:0007669"/>
    <property type="project" value="InterPro"/>
</dbReference>
<evidence type="ECO:0000313" key="8">
    <source>
        <dbReference type="Proteomes" id="UP000641588"/>
    </source>
</evidence>
<organism evidence="7 8">
    <name type="scientific">Paenibacillus foliorum</name>
    <dbReference type="NCBI Taxonomy" id="2654974"/>
    <lineage>
        <taxon>Bacteria</taxon>
        <taxon>Bacillati</taxon>
        <taxon>Bacillota</taxon>
        <taxon>Bacilli</taxon>
        <taxon>Bacillales</taxon>
        <taxon>Paenibacillaceae</taxon>
        <taxon>Paenibacillus</taxon>
    </lineage>
</organism>
<reference evidence="7" key="1">
    <citation type="submission" date="2019-10" db="EMBL/GenBank/DDBJ databases">
        <title>Description of Paenibacillus glebae sp. nov.</title>
        <authorList>
            <person name="Carlier A."/>
            <person name="Qi S."/>
        </authorList>
    </citation>
    <scope>NUCLEOTIDE SEQUENCE</scope>
    <source>
        <strain evidence="7">LMG 31456</strain>
    </source>
</reference>
<dbReference type="InterPro" id="IPR014866">
    <property type="entry name" value="YfkB"/>
</dbReference>
<dbReference type="PANTHER" id="PTHR42836:SF2">
    <property type="entry name" value="PROTEIN YFKA-RELATED"/>
    <property type="match status" value="1"/>
</dbReference>
<dbReference type="NCBIfam" id="TIGR04478">
    <property type="entry name" value="rSAM_YfkAB"/>
    <property type="match status" value="1"/>
</dbReference>
<keyword evidence="2" id="KW-0949">S-adenosyl-L-methionine</keyword>
<keyword evidence="8" id="KW-1185">Reference proteome</keyword>
<evidence type="ECO:0000256" key="5">
    <source>
        <dbReference type="ARBA" id="ARBA00023014"/>
    </source>
</evidence>
<dbReference type="PANTHER" id="PTHR42836">
    <property type="entry name" value="7-CARBOXY-7-DEAZAGUANINE SYNTHASE"/>
    <property type="match status" value="1"/>
</dbReference>
<dbReference type="InterPro" id="IPR058240">
    <property type="entry name" value="rSAM_sf"/>
</dbReference>
<evidence type="ECO:0000256" key="3">
    <source>
        <dbReference type="ARBA" id="ARBA00022723"/>
    </source>
</evidence>
<feature type="domain" description="Radical SAM core" evidence="6">
    <location>
        <begin position="28"/>
        <end position="257"/>
    </location>
</feature>
<dbReference type="EMBL" id="WHOD01000013">
    <property type="protein sequence ID" value="NOU92300.1"/>
    <property type="molecule type" value="Genomic_DNA"/>
</dbReference>
<keyword evidence="4" id="KW-0408">Iron</keyword>
<dbReference type="Pfam" id="PF04055">
    <property type="entry name" value="Radical_SAM"/>
    <property type="match status" value="1"/>
</dbReference>
<keyword evidence="3" id="KW-0479">Metal-binding</keyword>
<gene>
    <name evidence="7" type="primary">yfkAB</name>
    <name evidence="7" type="ORF">GC093_03490</name>
</gene>
<proteinExistence type="predicted"/>